<feature type="chain" id="PRO_5025460917" description="Ig-like domain-containing protein" evidence="9">
    <location>
        <begin position="26"/>
        <end position="350"/>
    </location>
</feature>
<organism evidence="11 12">
    <name type="scientific">Salarias fasciatus</name>
    <name type="common">Jewelled blenny</name>
    <name type="synonym">Blennius fasciatus</name>
    <dbReference type="NCBI Taxonomy" id="181472"/>
    <lineage>
        <taxon>Eukaryota</taxon>
        <taxon>Metazoa</taxon>
        <taxon>Chordata</taxon>
        <taxon>Craniata</taxon>
        <taxon>Vertebrata</taxon>
        <taxon>Euteleostomi</taxon>
        <taxon>Actinopterygii</taxon>
        <taxon>Neopterygii</taxon>
        <taxon>Teleostei</taxon>
        <taxon>Neoteleostei</taxon>
        <taxon>Acanthomorphata</taxon>
        <taxon>Ovalentaria</taxon>
        <taxon>Blenniimorphae</taxon>
        <taxon>Blenniiformes</taxon>
        <taxon>Blennioidei</taxon>
        <taxon>Blenniidae</taxon>
        <taxon>Salariinae</taxon>
        <taxon>Salarias</taxon>
    </lineage>
</organism>
<dbReference type="CDD" id="cd00099">
    <property type="entry name" value="IgV"/>
    <property type="match status" value="2"/>
</dbReference>
<evidence type="ECO:0000313" key="11">
    <source>
        <dbReference type="Ensembl" id="ENSSFAP00005015812.1"/>
    </source>
</evidence>
<evidence type="ECO:0000259" key="10">
    <source>
        <dbReference type="PROSITE" id="PS50835"/>
    </source>
</evidence>
<dbReference type="GO" id="GO:0009617">
    <property type="term" value="P:response to bacterium"/>
    <property type="evidence" value="ECO:0007669"/>
    <property type="project" value="TreeGrafter"/>
</dbReference>
<dbReference type="GO" id="GO:0005886">
    <property type="term" value="C:plasma membrane"/>
    <property type="evidence" value="ECO:0007669"/>
    <property type="project" value="UniProtKB-SubCell"/>
</dbReference>
<dbReference type="OrthoDB" id="6370831at2759"/>
<accession>A0A672GBX8</accession>
<keyword evidence="6" id="KW-1015">Disulfide bond</keyword>
<protein>
    <recommendedName>
        <fullName evidence="10">Ig-like domain-containing protein</fullName>
    </recommendedName>
</protein>
<proteinExistence type="predicted"/>
<keyword evidence="2" id="KW-1003">Cell membrane</keyword>
<reference evidence="11" key="1">
    <citation type="submission" date="2019-06" db="EMBL/GenBank/DDBJ databases">
        <authorList>
            <consortium name="Wellcome Sanger Institute Data Sharing"/>
        </authorList>
    </citation>
    <scope>NUCLEOTIDE SEQUENCE [LARGE SCALE GENOMIC DNA]</scope>
</reference>
<feature type="domain" description="Ig-like" evidence="10">
    <location>
        <begin position="143"/>
        <end position="234"/>
    </location>
</feature>
<dbReference type="InParanoid" id="A0A672GBX8"/>
<evidence type="ECO:0000313" key="12">
    <source>
        <dbReference type="Proteomes" id="UP000472267"/>
    </source>
</evidence>
<evidence type="ECO:0000256" key="5">
    <source>
        <dbReference type="ARBA" id="ARBA00023136"/>
    </source>
</evidence>
<dbReference type="InterPro" id="IPR003599">
    <property type="entry name" value="Ig_sub"/>
</dbReference>
<dbReference type="InterPro" id="IPR007110">
    <property type="entry name" value="Ig-like_dom"/>
</dbReference>
<dbReference type="InterPro" id="IPR013106">
    <property type="entry name" value="Ig_V-set"/>
</dbReference>
<dbReference type="AlphaFoldDB" id="A0A672GBX8"/>
<comment type="subcellular location">
    <subcellularLocation>
        <location evidence="1">Cell membrane</location>
    </subcellularLocation>
</comment>
<evidence type="ECO:0000256" key="7">
    <source>
        <dbReference type="ARBA" id="ARBA00023180"/>
    </source>
</evidence>
<keyword evidence="5 8" id="KW-0472">Membrane</keyword>
<keyword evidence="7" id="KW-0325">Glycoprotein</keyword>
<evidence type="ECO:0000256" key="8">
    <source>
        <dbReference type="SAM" id="Phobius"/>
    </source>
</evidence>
<dbReference type="PROSITE" id="PS50835">
    <property type="entry name" value="IG_LIKE"/>
    <property type="match status" value="1"/>
</dbReference>
<evidence type="ECO:0000256" key="3">
    <source>
        <dbReference type="ARBA" id="ARBA00022729"/>
    </source>
</evidence>
<keyword evidence="8" id="KW-0812">Transmembrane</keyword>
<evidence type="ECO:0000256" key="1">
    <source>
        <dbReference type="ARBA" id="ARBA00004236"/>
    </source>
</evidence>
<feature type="signal peptide" evidence="9">
    <location>
        <begin position="1"/>
        <end position="25"/>
    </location>
</feature>
<reference evidence="11" key="3">
    <citation type="submission" date="2025-09" db="UniProtKB">
        <authorList>
            <consortium name="Ensembl"/>
        </authorList>
    </citation>
    <scope>IDENTIFICATION</scope>
</reference>
<dbReference type="InterPro" id="IPR036179">
    <property type="entry name" value="Ig-like_dom_sf"/>
</dbReference>
<evidence type="ECO:0000256" key="2">
    <source>
        <dbReference type="ARBA" id="ARBA00022475"/>
    </source>
</evidence>
<dbReference type="Ensembl" id="ENSSFAT00005016454.1">
    <property type="protein sequence ID" value="ENSSFAP00005015812.1"/>
    <property type="gene ID" value="ENSSFAG00005008426.1"/>
</dbReference>
<dbReference type="Proteomes" id="UP000472267">
    <property type="component" value="Chromosome 10"/>
</dbReference>
<dbReference type="InterPro" id="IPR013783">
    <property type="entry name" value="Ig-like_fold"/>
</dbReference>
<name>A0A672GBX8_SALFA</name>
<dbReference type="Pfam" id="PF07686">
    <property type="entry name" value="V-set"/>
    <property type="match status" value="2"/>
</dbReference>
<feature type="transmembrane region" description="Helical" evidence="8">
    <location>
        <begin position="258"/>
        <end position="281"/>
    </location>
</feature>
<dbReference type="GO" id="GO:0002376">
    <property type="term" value="P:immune system process"/>
    <property type="evidence" value="ECO:0007669"/>
    <property type="project" value="UniProtKB-KW"/>
</dbReference>
<reference evidence="11" key="2">
    <citation type="submission" date="2025-08" db="UniProtKB">
        <authorList>
            <consortium name="Ensembl"/>
        </authorList>
    </citation>
    <scope>IDENTIFICATION</scope>
</reference>
<evidence type="ECO:0000256" key="6">
    <source>
        <dbReference type="ARBA" id="ARBA00023157"/>
    </source>
</evidence>
<dbReference type="SMART" id="SM00409">
    <property type="entry name" value="IG"/>
    <property type="match status" value="2"/>
</dbReference>
<keyword evidence="4" id="KW-0391">Immunity</keyword>
<dbReference type="PANTHER" id="PTHR19433">
    <property type="entry name" value="T-CELL RECEPTOR ALPHA CHAIN V REGION-RELATED"/>
    <property type="match status" value="1"/>
</dbReference>
<dbReference type="InterPro" id="IPR052051">
    <property type="entry name" value="TCR_complex_component"/>
</dbReference>
<dbReference type="PANTHER" id="PTHR19433:SF111">
    <property type="entry name" value="T CELL RECEPTOR ALPHA VARIABLE 4"/>
    <property type="match status" value="1"/>
</dbReference>
<dbReference type="SUPFAM" id="SSF48726">
    <property type="entry name" value="Immunoglobulin"/>
    <property type="match status" value="2"/>
</dbReference>
<evidence type="ECO:0000256" key="4">
    <source>
        <dbReference type="ARBA" id="ARBA00022859"/>
    </source>
</evidence>
<gene>
    <name evidence="11" type="primary">LOC115395920</name>
</gene>
<sequence>MNLQSNRIIMMFLLLTSLLYSACKAQLSDVSQPASFQVVTLGDSANLTCHLPRFTRMAFWCKVTAGKGFELLATLETFYSIENFRQETDRLSVKYKDGGVSLTIHKTVREDVGTYYCGGTTLDAVMFGRGTFLTIQGVGMISDTVVQKPNSLSIQSGESVNISCCVRSLHCAANHTDVMWLKNSVHSAPEMIHSSGYETGNCQTTASGETTCEYDYLMQDLTSDDAGTYYCVATVCGELLFGNGTVVQIQGESKSLHLSPAVVALILSNCLLLLATLLLLWRLCRKHERSPITASYRSRDESPEDNQFRDGVLYTTVSSDPSNSSHRSTLLKHNSDTTVVYSNVRRSFRD</sequence>
<keyword evidence="3 9" id="KW-0732">Signal</keyword>
<keyword evidence="12" id="KW-1185">Reference proteome</keyword>
<dbReference type="Gene3D" id="2.60.40.10">
    <property type="entry name" value="Immunoglobulins"/>
    <property type="match status" value="2"/>
</dbReference>
<keyword evidence="8" id="KW-1133">Transmembrane helix</keyword>
<evidence type="ECO:0000256" key="9">
    <source>
        <dbReference type="SAM" id="SignalP"/>
    </source>
</evidence>